<keyword evidence="4 5" id="KW-0472">Membrane</keyword>
<evidence type="ECO:0000256" key="3">
    <source>
        <dbReference type="ARBA" id="ARBA00022989"/>
    </source>
</evidence>
<dbReference type="SMART" id="SM01417">
    <property type="entry name" value="Solute_trans_a"/>
    <property type="match status" value="1"/>
</dbReference>
<dbReference type="STRING" id="670386.D3B3I5"/>
<feature type="transmembrane region" description="Helical" evidence="5">
    <location>
        <begin position="49"/>
        <end position="71"/>
    </location>
</feature>
<feature type="transmembrane region" description="Helical" evidence="5">
    <location>
        <begin position="220"/>
        <end position="238"/>
    </location>
</feature>
<dbReference type="RefSeq" id="XP_020436000.1">
    <property type="nucleotide sequence ID" value="XM_020573928.1"/>
</dbReference>
<feature type="transmembrane region" description="Helical" evidence="5">
    <location>
        <begin position="15"/>
        <end position="35"/>
    </location>
</feature>
<dbReference type="PANTHER" id="PTHR23423">
    <property type="entry name" value="ORGANIC SOLUTE TRANSPORTER-RELATED"/>
    <property type="match status" value="1"/>
</dbReference>
<dbReference type="GO" id="GO:0016020">
    <property type="term" value="C:membrane"/>
    <property type="evidence" value="ECO:0007669"/>
    <property type="project" value="UniProtKB-SubCell"/>
</dbReference>
<protein>
    <submittedName>
        <fullName evidence="6">Transmembrane protein 184C</fullName>
    </submittedName>
</protein>
<dbReference type="OMA" id="IIKPIMA"/>
<feature type="transmembrane region" description="Helical" evidence="5">
    <location>
        <begin position="258"/>
        <end position="276"/>
    </location>
</feature>
<evidence type="ECO:0000256" key="4">
    <source>
        <dbReference type="ARBA" id="ARBA00023136"/>
    </source>
</evidence>
<keyword evidence="2 5" id="KW-0812">Transmembrane</keyword>
<feature type="transmembrane region" description="Helical" evidence="5">
    <location>
        <begin position="142"/>
        <end position="164"/>
    </location>
</feature>
<feature type="transmembrane region" description="Helical" evidence="5">
    <location>
        <begin position="176"/>
        <end position="199"/>
    </location>
</feature>
<dbReference type="Pfam" id="PF03619">
    <property type="entry name" value="Solute_trans_a"/>
    <property type="match status" value="1"/>
</dbReference>
<reference evidence="6 7" key="1">
    <citation type="journal article" date="2011" name="Genome Res.">
        <title>Phylogeny-wide analysis of social amoeba genomes highlights ancient origins for complex intercellular communication.</title>
        <authorList>
            <person name="Heidel A.J."/>
            <person name="Lawal H.M."/>
            <person name="Felder M."/>
            <person name="Schilde C."/>
            <person name="Helps N.R."/>
            <person name="Tunggal B."/>
            <person name="Rivero F."/>
            <person name="John U."/>
            <person name="Schleicher M."/>
            <person name="Eichinger L."/>
            <person name="Platzer M."/>
            <person name="Noegel A.A."/>
            <person name="Schaap P."/>
            <person name="Gloeckner G."/>
        </authorList>
    </citation>
    <scope>NUCLEOTIDE SEQUENCE [LARGE SCALE GENOMIC DNA]</scope>
    <source>
        <strain evidence="7">ATCC 26659 / Pp 5 / PN500</strain>
    </source>
</reference>
<comment type="caution">
    <text evidence="6">The sequence shown here is derived from an EMBL/GenBank/DDBJ whole genome shotgun (WGS) entry which is preliminary data.</text>
</comment>
<name>D3B3I5_HETP5</name>
<proteinExistence type="predicted"/>
<dbReference type="GeneID" id="31358476"/>
<gene>
    <name evidence="6" type="primary">tmem184C</name>
    <name evidence="6" type="ORF">PPL_02953</name>
</gene>
<evidence type="ECO:0000256" key="2">
    <source>
        <dbReference type="ARBA" id="ARBA00022692"/>
    </source>
</evidence>
<comment type="subcellular location">
    <subcellularLocation>
        <location evidence="1">Membrane</location>
        <topology evidence="1">Multi-pass membrane protein</topology>
    </subcellularLocation>
</comment>
<dbReference type="AlphaFoldDB" id="D3B3I5"/>
<accession>D3B3I5</accession>
<keyword evidence="3 5" id="KW-1133">Transmembrane helix</keyword>
<evidence type="ECO:0000313" key="7">
    <source>
        <dbReference type="Proteomes" id="UP000001396"/>
    </source>
</evidence>
<sequence>MILNIKTLTRIESTIWAVAGTCSLLATFLSFYLIYKHLRNYTCGDLQKYIIRILIMVPVYAVDSWLSLRFVDLSLYFDLIRDVYEGYVLYCFFCLIVAYVERDFDVIELLHTKEPLAHPFPLGYCLPKIRLGRSFLKTCKRFVLQFVFVKPIIALISIVLQATHNYGEGQFVPTKGYFWLTIFENISVTLSLYFLVLYYQAMREELKPFKPFGKFMCIKAVIFFAFWQGIIISFLTYIDVITPVGDWTVDNISSALQDFITCVEMLIIAVLHHFFFSYKEFRDPNKQPFLYNSQTKTFFNNPASSIIPVIKNFFTVTSASDIIEDTKESFILPLIRSDDDILHIKEEERVLLKNEELNSMVLVK</sequence>
<keyword evidence="7" id="KW-1185">Reference proteome</keyword>
<dbReference type="FunCoup" id="D3B3I5">
    <property type="interactions" value="541"/>
</dbReference>
<evidence type="ECO:0000256" key="5">
    <source>
        <dbReference type="SAM" id="Phobius"/>
    </source>
</evidence>
<dbReference type="InParanoid" id="D3B3I5"/>
<organism evidence="6 7">
    <name type="scientific">Heterostelium pallidum (strain ATCC 26659 / Pp 5 / PN500)</name>
    <name type="common">Cellular slime mold</name>
    <name type="synonym">Polysphondylium pallidum</name>
    <dbReference type="NCBI Taxonomy" id="670386"/>
    <lineage>
        <taxon>Eukaryota</taxon>
        <taxon>Amoebozoa</taxon>
        <taxon>Evosea</taxon>
        <taxon>Eumycetozoa</taxon>
        <taxon>Dictyostelia</taxon>
        <taxon>Acytosteliales</taxon>
        <taxon>Acytosteliaceae</taxon>
        <taxon>Heterostelium</taxon>
    </lineage>
</organism>
<evidence type="ECO:0000313" key="6">
    <source>
        <dbReference type="EMBL" id="EFA83883.1"/>
    </source>
</evidence>
<dbReference type="Proteomes" id="UP000001396">
    <property type="component" value="Unassembled WGS sequence"/>
</dbReference>
<dbReference type="EMBL" id="ADBJ01000010">
    <property type="protein sequence ID" value="EFA83883.1"/>
    <property type="molecule type" value="Genomic_DNA"/>
</dbReference>
<evidence type="ECO:0000256" key="1">
    <source>
        <dbReference type="ARBA" id="ARBA00004141"/>
    </source>
</evidence>
<dbReference type="InterPro" id="IPR005178">
    <property type="entry name" value="Ostalpha/TMEM184C"/>
</dbReference>
<feature type="transmembrane region" description="Helical" evidence="5">
    <location>
        <begin position="83"/>
        <end position="100"/>
    </location>
</feature>